<evidence type="ECO:0000313" key="7">
    <source>
        <dbReference type="Proteomes" id="UP000037179"/>
    </source>
</evidence>
<dbReference type="AlphaFoldDB" id="A0A0B8N2S3"/>
<dbReference type="InterPro" id="IPR001128">
    <property type="entry name" value="Cyt_P450"/>
</dbReference>
<keyword evidence="3 4" id="KW-0479">Metal-binding</keyword>
<dbReference type="InterPro" id="IPR017972">
    <property type="entry name" value="Cyt_P450_CS"/>
</dbReference>
<keyword evidence="4 5" id="KW-0560">Oxidoreductase</keyword>
<dbReference type="EMBL" id="BBYQ01000031">
    <property type="protein sequence ID" value="GAP28286.1"/>
    <property type="molecule type" value="Genomic_DNA"/>
</dbReference>
<evidence type="ECO:0000313" key="5">
    <source>
        <dbReference type="EMBL" id="APA96553.1"/>
    </source>
</evidence>
<evidence type="ECO:0000256" key="3">
    <source>
        <dbReference type="PIRSR" id="PIRSR602401-1"/>
    </source>
</evidence>
<evidence type="ECO:0000256" key="2">
    <source>
        <dbReference type="ARBA" id="ARBA00010617"/>
    </source>
</evidence>
<dbReference type="SUPFAM" id="SSF48264">
    <property type="entry name" value="Cytochrome P450"/>
    <property type="match status" value="1"/>
</dbReference>
<feature type="binding site" description="axial binding residue" evidence="3">
    <location>
        <position position="385"/>
    </location>
    <ligand>
        <name>heme</name>
        <dbReference type="ChEBI" id="CHEBI:30413"/>
    </ligand>
    <ligandPart>
        <name>Fe</name>
        <dbReference type="ChEBI" id="CHEBI:18248"/>
    </ligandPart>
</feature>
<gene>
    <name evidence="5" type="ORF">NS506_02489</name>
    <name evidence="6" type="ORF">NSK11_contig00031-0051</name>
</gene>
<dbReference type="InterPro" id="IPR002401">
    <property type="entry name" value="Cyt_P450_E_grp-I"/>
</dbReference>
<dbReference type="PROSITE" id="PS00086">
    <property type="entry name" value="CYTOCHROME_P450"/>
    <property type="match status" value="1"/>
</dbReference>
<dbReference type="EMBL" id="CP017839">
    <property type="protein sequence ID" value="APA96553.1"/>
    <property type="molecule type" value="Genomic_DNA"/>
</dbReference>
<reference evidence="7" key="1">
    <citation type="submission" date="2015-07" db="EMBL/GenBank/DDBJ databases">
        <title>Nocardia seriolae U-1 whole genome shotgun sequence.</title>
        <authorList>
            <person name="Imajoh M."/>
            <person name="Fukumoto Y."/>
            <person name="Sukeda M."/>
            <person name="Yamane J."/>
            <person name="Yamasaki K."/>
            <person name="Shimizu M."/>
            <person name="Ohnishi K."/>
            <person name="Oshima S."/>
        </authorList>
    </citation>
    <scope>NUCLEOTIDE SEQUENCE [LARGE SCALE GENOMIC DNA]</scope>
    <source>
        <strain evidence="7">U-1</strain>
    </source>
</reference>
<accession>A0A0B8N2S3</accession>
<dbReference type="GO" id="GO:0016712">
    <property type="term" value="F:oxidoreductase activity, acting on paired donors, with incorporation or reduction of molecular oxygen, reduced flavin or flavoprotein as one donor, and incorporation of one atom of oxygen"/>
    <property type="evidence" value="ECO:0007669"/>
    <property type="project" value="UniProtKB-EC"/>
</dbReference>
<reference evidence="6 7" key="2">
    <citation type="journal article" date="2016" name="Genome Announc.">
        <title>Draft Genome Sequence of Erythromycin- and Oxytetracycline-Sensitive Nocardia seriolae Strain U-1 (NBRC 110359).</title>
        <authorList>
            <person name="Imajoh M."/>
            <person name="Sukeda M."/>
            <person name="Shimizu M."/>
            <person name="Yamane J."/>
            <person name="Ohnishi K."/>
            <person name="Oshima S."/>
        </authorList>
    </citation>
    <scope>NUCLEOTIDE SEQUENCE [LARGE SCALE GENOMIC DNA]</scope>
    <source>
        <strain evidence="6 7">U-1</strain>
    </source>
</reference>
<dbReference type="GO" id="GO:0020037">
    <property type="term" value="F:heme binding"/>
    <property type="evidence" value="ECO:0007669"/>
    <property type="project" value="InterPro"/>
</dbReference>
<dbReference type="EC" id="1.14.14.1" evidence="5"/>
<dbReference type="PRINTS" id="PR00385">
    <property type="entry name" value="P450"/>
</dbReference>
<dbReference type="PANTHER" id="PTHR24305">
    <property type="entry name" value="CYTOCHROME P450"/>
    <property type="match status" value="1"/>
</dbReference>
<dbReference type="RefSeq" id="WP_033087371.1">
    <property type="nucleotide sequence ID" value="NZ_AP017900.1"/>
</dbReference>
<dbReference type="InterPro" id="IPR050121">
    <property type="entry name" value="Cytochrome_P450_monoxygenase"/>
</dbReference>
<comment type="similarity">
    <text evidence="2 4">Belongs to the cytochrome P450 family.</text>
</comment>
<keyword evidence="3 4" id="KW-0408">Iron</keyword>
<evidence type="ECO:0000313" key="8">
    <source>
        <dbReference type="Proteomes" id="UP000180166"/>
    </source>
</evidence>
<keyword evidence="3 4" id="KW-0349">Heme</keyword>
<dbReference type="Proteomes" id="UP000180166">
    <property type="component" value="Chromosome"/>
</dbReference>
<dbReference type="PRINTS" id="PR00463">
    <property type="entry name" value="EP450I"/>
</dbReference>
<comment type="cofactor">
    <cofactor evidence="1 3">
        <name>heme</name>
        <dbReference type="ChEBI" id="CHEBI:30413"/>
    </cofactor>
</comment>
<dbReference type="GO" id="GO:0005506">
    <property type="term" value="F:iron ion binding"/>
    <property type="evidence" value="ECO:0007669"/>
    <property type="project" value="InterPro"/>
</dbReference>
<evidence type="ECO:0000256" key="1">
    <source>
        <dbReference type="ARBA" id="ARBA00001971"/>
    </source>
</evidence>
<keyword evidence="7" id="KW-1185">Reference proteome</keyword>
<keyword evidence="4 5" id="KW-0503">Monooxygenase</keyword>
<dbReference type="KEGG" id="nsr:NS506_02489"/>
<sequence length="433" mass="47749">MPAVPHPPWRVPLVGDALSLSARTPAQSITEHAAELGEVFEVRVLRYPRMLIVNSAKLAEPILDDRHWTKVNGPAFRRLAPMAPTGLLFTETEDAVWKLAHDRLQPAFSRTAMRAYHAAMNPVIAEHLRRWRDLPQPVNISDLTQDLAYDVITRAGFGARLDREQRAEFVDTMFALIRTTNRGKVIPFLDAVVGINPVPPHAGSLRRHVEMVVDSGTADAPLSAALADTDPERGAPLTRSQIIDQAVVMLIAGHETTAGTVAFALYELSRHPGIADRARAEIAETGRHPSELDYEDIAGLRYLRAVVDETLRLHPVAPAFIRGARTTTAIADHRVTPDDWIYLNLLAIHRDPAVWTDPGRFSPDRFLTGPAPLTYKPFGAGARACIGRALALHEAVLTLAHVLHDTDLGQTGYRLDIEEFPTLKPRGLTLRLG</sequence>
<dbReference type="OrthoDB" id="7376058at2"/>
<reference evidence="5 8" key="3">
    <citation type="submission" date="2016-10" db="EMBL/GenBank/DDBJ databases">
        <title>Genome sequence of Nocardia seriolae strain EM150506, isolated from Anguila japonica.</title>
        <authorList>
            <person name="Han H.-J."/>
        </authorList>
    </citation>
    <scope>NUCLEOTIDE SEQUENCE [LARGE SCALE GENOMIC DNA]</scope>
    <source>
        <strain evidence="5 8">EM150506</strain>
    </source>
</reference>
<name>A0A0B8N2S3_9NOCA</name>
<organism evidence="5 8">
    <name type="scientific">Nocardia seriolae</name>
    <dbReference type="NCBI Taxonomy" id="37332"/>
    <lineage>
        <taxon>Bacteria</taxon>
        <taxon>Bacillati</taxon>
        <taxon>Actinomycetota</taxon>
        <taxon>Actinomycetes</taxon>
        <taxon>Mycobacteriales</taxon>
        <taxon>Nocardiaceae</taxon>
        <taxon>Nocardia</taxon>
    </lineage>
</organism>
<dbReference type="Gene3D" id="1.10.630.10">
    <property type="entry name" value="Cytochrome P450"/>
    <property type="match status" value="1"/>
</dbReference>
<protein>
    <submittedName>
        <fullName evidence="6">Cytochrome P450</fullName>
    </submittedName>
    <submittedName>
        <fullName evidence="5">Unspecific monooxygenase</fullName>
        <ecNumber evidence="5">1.14.14.1</ecNumber>
    </submittedName>
</protein>
<evidence type="ECO:0000256" key="4">
    <source>
        <dbReference type="RuleBase" id="RU000461"/>
    </source>
</evidence>
<dbReference type="PANTHER" id="PTHR24305:SF166">
    <property type="entry name" value="CYTOCHROME P450 12A4, MITOCHONDRIAL-RELATED"/>
    <property type="match status" value="1"/>
</dbReference>
<dbReference type="InterPro" id="IPR036396">
    <property type="entry name" value="Cyt_P450_sf"/>
</dbReference>
<evidence type="ECO:0000313" key="6">
    <source>
        <dbReference type="EMBL" id="GAP28286.1"/>
    </source>
</evidence>
<dbReference type="Pfam" id="PF00067">
    <property type="entry name" value="p450"/>
    <property type="match status" value="1"/>
</dbReference>
<dbReference type="Proteomes" id="UP000037179">
    <property type="component" value="Unassembled WGS sequence"/>
</dbReference>
<proteinExistence type="inferred from homology"/>